<reference evidence="1" key="2">
    <citation type="submission" date="2023-06" db="EMBL/GenBank/DDBJ databases">
        <authorList>
            <person name="Ma L."/>
            <person name="Liu K.-W."/>
            <person name="Li Z."/>
            <person name="Hsiao Y.-Y."/>
            <person name="Qi Y."/>
            <person name="Fu T."/>
            <person name="Tang G."/>
            <person name="Zhang D."/>
            <person name="Sun W.-H."/>
            <person name="Liu D.-K."/>
            <person name="Li Y."/>
            <person name="Chen G.-Z."/>
            <person name="Liu X.-D."/>
            <person name="Liao X.-Y."/>
            <person name="Jiang Y.-T."/>
            <person name="Yu X."/>
            <person name="Hao Y."/>
            <person name="Huang J."/>
            <person name="Zhao X.-W."/>
            <person name="Ke S."/>
            <person name="Chen Y.-Y."/>
            <person name="Wu W.-L."/>
            <person name="Hsu J.-L."/>
            <person name="Lin Y.-F."/>
            <person name="Huang M.-D."/>
            <person name="Li C.-Y."/>
            <person name="Huang L."/>
            <person name="Wang Z.-W."/>
            <person name="Zhao X."/>
            <person name="Zhong W.-Y."/>
            <person name="Peng D.-H."/>
            <person name="Ahmad S."/>
            <person name="Lan S."/>
            <person name="Zhang J.-S."/>
            <person name="Tsai W.-C."/>
            <person name="Van De Peer Y."/>
            <person name="Liu Z.-J."/>
        </authorList>
    </citation>
    <scope>NUCLEOTIDE SEQUENCE</scope>
    <source>
        <strain evidence="1">CP</strain>
        <tissue evidence="1">Leaves</tissue>
    </source>
</reference>
<dbReference type="AlphaFoldDB" id="A0AAV9FST3"/>
<gene>
    <name evidence="1" type="primary">TFIIB</name>
    <name evidence="1" type="ORF">QJS10_CPA01g02247</name>
</gene>
<protein>
    <submittedName>
        <fullName evidence="1">Transcription initiation factor IIB</fullName>
    </submittedName>
</protein>
<dbReference type="EMBL" id="JAUJYO010000001">
    <property type="protein sequence ID" value="KAK1326934.1"/>
    <property type="molecule type" value="Genomic_DNA"/>
</dbReference>
<accession>A0AAV9FST3</accession>
<comment type="caution">
    <text evidence="1">The sequence shown here is derived from an EMBL/GenBank/DDBJ whole genome shotgun (WGS) entry which is preliminary data.</text>
</comment>
<sequence length="72" mass="7878">MGLNCKEICSIANGATKKEIGKAKEFIVKQLQVEMDTANEVTAEKCFSRTATHFLLTRSNTRTAASSLPENT</sequence>
<reference evidence="1" key="1">
    <citation type="journal article" date="2023" name="Nat. Commun.">
        <title>Diploid and tetraploid genomes of Acorus and the evolution of monocots.</title>
        <authorList>
            <person name="Ma L."/>
            <person name="Liu K.W."/>
            <person name="Li Z."/>
            <person name="Hsiao Y.Y."/>
            <person name="Qi Y."/>
            <person name="Fu T."/>
            <person name="Tang G.D."/>
            <person name="Zhang D."/>
            <person name="Sun W.H."/>
            <person name="Liu D.K."/>
            <person name="Li Y."/>
            <person name="Chen G.Z."/>
            <person name="Liu X.D."/>
            <person name="Liao X.Y."/>
            <person name="Jiang Y.T."/>
            <person name="Yu X."/>
            <person name="Hao Y."/>
            <person name="Huang J."/>
            <person name="Zhao X.W."/>
            <person name="Ke S."/>
            <person name="Chen Y.Y."/>
            <person name="Wu W.L."/>
            <person name="Hsu J.L."/>
            <person name="Lin Y.F."/>
            <person name="Huang M.D."/>
            <person name="Li C.Y."/>
            <person name="Huang L."/>
            <person name="Wang Z.W."/>
            <person name="Zhao X."/>
            <person name="Zhong W.Y."/>
            <person name="Peng D.H."/>
            <person name="Ahmad S."/>
            <person name="Lan S."/>
            <person name="Zhang J.S."/>
            <person name="Tsai W.C."/>
            <person name="Van de Peer Y."/>
            <person name="Liu Z.J."/>
        </authorList>
    </citation>
    <scope>NUCLEOTIDE SEQUENCE</scope>
    <source>
        <strain evidence="1">CP</strain>
    </source>
</reference>
<organism evidence="1 2">
    <name type="scientific">Acorus calamus</name>
    <name type="common">Sweet flag</name>
    <dbReference type="NCBI Taxonomy" id="4465"/>
    <lineage>
        <taxon>Eukaryota</taxon>
        <taxon>Viridiplantae</taxon>
        <taxon>Streptophyta</taxon>
        <taxon>Embryophyta</taxon>
        <taxon>Tracheophyta</taxon>
        <taxon>Spermatophyta</taxon>
        <taxon>Magnoliopsida</taxon>
        <taxon>Liliopsida</taxon>
        <taxon>Acoraceae</taxon>
        <taxon>Acorus</taxon>
    </lineage>
</organism>
<keyword evidence="2" id="KW-1185">Reference proteome</keyword>
<dbReference type="Proteomes" id="UP001180020">
    <property type="component" value="Unassembled WGS sequence"/>
</dbReference>
<name>A0AAV9FST3_ACOCL</name>
<proteinExistence type="predicted"/>
<evidence type="ECO:0000313" key="1">
    <source>
        <dbReference type="EMBL" id="KAK1326934.1"/>
    </source>
</evidence>
<evidence type="ECO:0000313" key="2">
    <source>
        <dbReference type="Proteomes" id="UP001180020"/>
    </source>
</evidence>